<sequence length="202" mass="24033">MIEKFLKAKHWQLFLLTFGIPFILQITTIVSLFRNLVYDSNDDTIYELFFPIFMVITVMYAASLFGWYYSVAVGLQTKVPAVTMKIKKFKLFFFTPLVYFLIIITYISLISTADDAMHAVFILIIFPLHFFSLFCMFYTIYFVAKTIKTVELQREVRFSDFAGEFFMVWFFPIGVWILQPKINKSMERKEGKEEKKSFIQRY</sequence>
<feature type="transmembrane region" description="Helical" evidence="1">
    <location>
        <begin position="48"/>
        <end position="70"/>
    </location>
</feature>
<keyword evidence="1" id="KW-1133">Transmembrane helix</keyword>
<dbReference type="RefSeq" id="WP_281753754.1">
    <property type="nucleotide sequence ID" value="NZ_BRVP01000009.1"/>
</dbReference>
<evidence type="ECO:0000313" key="2">
    <source>
        <dbReference type="EMBL" id="GLB52465.1"/>
    </source>
</evidence>
<feature type="transmembrane region" description="Helical" evidence="1">
    <location>
        <begin position="116"/>
        <end position="141"/>
    </location>
</feature>
<reference evidence="2" key="1">
    <citation type="submission" date="2022-07" db="EMBL/GenBank/DDBJ databases">
        <title>Taxonomy of Novel Oxalotrophic and Methylotrophic Bacteria.</title>
        <authorList>
            <person name="Sahin N."/>
            <person name="Tani A."/>
        </authorList>
    </citation>
    <scope>NUCLEOTIDE SEQUENCE</scope>
    <source>
        <strain evidence="2">AM327</strain>
    </source>
</reference>
<feature type="transmembrane region" description="Helical" evidence="1">
    <location>
        <begin position="161"/>
        <end position="179"/>
    </location>
</feature>
<evidence type="ECO:0000313" key="3">
    <source>
        <dbReference type="Proteomes" id="UP001143545"/>
    </source>
</evidence>
<proteinExistence type="predicted"/>
<name>A0A9W6B4M9_9FLAO</name>
<dbReference type="EMBL" id="BRVP01000009">
    <property type="protein sequence ID" value="GLB52465.1"/>
    <property type="molecule type" value="Genomic_DNA"/>
</dbReference>
<accession>A0A9W6B4M9</accession>
<dbReference type="Proteomes" id="UP001143545">
    <property type="component" value="Unassembled WGS sequence"/>
</dbReference>
<feature type="transmembrane region" description="Helical" evidence="1">
    <location>
        <begin position="91"/>
        <end position="110"/>
    </location>
</feature>
<organism evidence="2 3">
    <name type="scientific">Neptunitalea chrysea</name>
    <dbReference type="NCBI Taxonomy" id="1647581"/>
    <lineage>
        <taxon>Bacteria</taxon>
        <taxon>Pseudomonadati</taxon>
        <taxon>Bacteroidota</taxon>
        <taxon>Flavobacteriia</taxon>
        <taxon>Flavobacteriales</taxon>
        <taxon>Flavobacteriaceae</taxon>
        <taxon>Neptunitalea</taxon>
    </lineage>
</organism>
<dbReference type="AlphaFoldDB" id="A0A9W6B4M9"/>
<gene>
    <name evidence="2" type="ORF">NBRC110019_15050</name>
</gene>
<evidence type="ECO:0000256" key="1">
    <source>
        <dbReference type="SAM" id="Phobius"/>
    </source>
</evidence>
<keyword evidence="1" id="KW-0472">Membrane</keyword>
<comment type="caution">
    <text evidence="2">The sequence shown here is derived from an EMBL/GenBank/DDBJ whole genome shotgun (WGS) entry which is preliminary data.</text>
</comment>
<keyword evidence="1" id="KW-0812">Transmembrane</keyword>
<keyword evidence="3" id="KW-1185">Reference proteome</keyword>
<protein>
    <submittedName>
        <fullName evidence="2">Uncharacterized protein</fullName>
    </submittedName>
</protein>
<feature type="transmembrane region" description="Helical" evidence="1">
    <location>
        <begin position="12"/>
        <end position="33"/>
    </location>
</feature>